<reference evidence="3 4" key="1">
    <citation type="submission" date="2018-06" db="EMBL/GenBank/DDBJ databases">
        <authorList>
            <consortium name="Pathogen Informatics"/>
            <person name="Doyle S."/>
        </authorList>
    </citation>
    <scope>NUCLEOTIDE SEQUENCE [LARGE SCALE GENOMIC DNA]</scope>
    <source>
        <strain evidence="3 4">NCTC11166</strain>
    </source>
</reference>
<feature type="chain" id="PRO_5015991387" evidence="1">
    <location>
        <begin position="23"/>
        <end position="835"/>
    </location>
</feature>
<keyword evidence="1" id="KW-0732">Signal</keyword>
<accession>A0A2X1BAH9</accession>
<dbReference type="PROSITE" id="PS51257">
    <property type="entry name" value="PROKAR_LIPOPROTEIN"/>
    <property type="match status" value="1"/>
</dbReference>
<keyword evidence="3" id="KW-0378">Hydrolase</keyword>
<evidence type="ECO:0000256" key="1">
    <source>
        <dbReference type="SAM" id="SignalP"/>
    </source>
</evidence>
<dbReference type="Gene3D" id="3.40.50.1820">
    <property type="entry name" value="alpha/beta hydrolase"/>
    <property type="match status" value="1"/>
</dbReference>
<evidence type="ECO:0000259" key="2">
    <source>
        <dbReference type="Pfam" id="PF00326"/>
    </source>
</evidence>
<dbReference type="GO" id="GO:0006508">
    <property type="term" value="P:proteolysis"/>
    <property type="evidence" value="ECO:0007669"/>
    <property type="project" value="InterPro"/>
</dbReference>
<organism evidence="3 4">
    <name type="scientific">Brevundimonas vesicularis</name>
    <name type="common">Pseudomonas vesicularis</name>
    <dbReference type="NCBI Taxonomy" id="41276"/>
    <lineage>
        <taxon>Bacteria</taxon>
        <taxon>Pseudomonadati</taxon>
        <taxon>Pseudomonadota</taxon>
        <taxon>Alphaproteobacteria</taxon>
        <taxon>Caulobacterales</taxon>
        <taxon>Caulobacteraceae</taxon>
        <taxon>Brevundimonas</taxon>
    </lineage>
</organism>
<evidence type="ECO:0000313" key="4">
    <source>
        <dbReference type="Proteomes" id="UP000251186"/>
    </source>
</evidence>
<name>A0A2X1BAH9_BREVE</name>
<gene>
    <name evidence="3" type="ORF">NCTC11166_01511</name>
</gene>
<protein>
    <submittedName>
        <fullName evidence="3">Predicted dienelactone hydrolase</fullName>
    </submittedName>
</protein>
<dbReference type="Gene3D" id="2.120.10.30">
    <property type="entry name" value="TolB, C-terminal domain"/>
    <property type="match status" value="2"/>
</dbReference>
<dbReference type="EMBL" id="UAQP01000005">
    <property type="protein sequence ID" value="SPU53440.1"/>
    <property type="molecule type" value="Genomic_DNA"/>
</dbReference>
<dbReference type="InterPro" id="IPR011042">
    <property type="entry name" value="6-blade_b-propeller_TolB-like"/>
</dbReference>
<feature type="signal peptide" evidence="1">
    <location>
        <begin position="1"/>
        <end position="22"/>
    </location>
</feature>
<dbReference type="SUPFAM" id="SSF82171">
    <property type="entry name" value="DPP6 N-terminal domain-like"/>
    <property type="match status" value="1"/>
</dbReference>
<dbReference type="Proteomes" id="UP000251186">
    <property type="component" value="Unassembled WGS sequence"/>
</dbReference>
<dbReference type="InterPro" id="IPR029058">
    <property type="entry name" value="AB_hydrolase_fold"/>
</dbReference>
<dbReference type="RefSeq" id="WP_112862324.1">
    <property type="nucleotide sequence ID" value="NZ_UAQP01000005.1"/>
</dbReference>
<dbReference type="AlphaFoldDB" id="A0A2X1BAH9"/>
<dbReference type="GO" id="GO:0008236">
    <property type="term" value="F:serine-type peptidase activity"/>
    <property type="evidence" value="ECO:0007669"/>
    <property type="project" value="InterPro"/>
</dbReference>
<sequence>MHRTVLMLGLAAGLAFACPALAQSSGPFTIDALLRQESLGDARVSPDGRWIALERRARYDRAPSYKLSRDTDRLLSAVQIVDARFGEVVRTLETPDHSAGYTAGRFSPDGRRLIVYELTPDSWRLGVLSLETGAVRWTALAPEDPRLGLTALWRTVDELLVVVQPGGQLPEIARTGFQAQDRIAALWAATASGRSVGGTFIPSGSARDTREHRPPLSLLRLDVRSGAQTPLAAGAIFDLALSPDGARIAVLEDREDLQPDPDRPVLVGDPIRRRALRLIDIDTGAETRIDPALDYGPYLMAWSPDSRRLLAFARHVGQAGFERSGAYVAIGLDGLVSRFADKPATERSPWDEPVALGGWLGDTPVLRVLDDAGVAQWRVPGGLAPIPAQTGDRLVDWNGETRIERGDRLLSLNGGPDVAGRISDLGEARDAGFRAAYVREATPGRTLISDGCAKAAIDAAPVCVSPLEPDETRVASSPDGAFVVARQDSADGSARFRLHRADAGLTLAEINLDRATFDWGEIIEVAHTGPAGQALKSWLLLPPGLPEGVKAPLVVEVYPGRVSSRPPSPLTRRSAMLQNNPAVIAGGGYAVLYVSLPNPPDGRWSGAALAAQIDAIADAAGATGRVRADRYALLGHSYGAFNVLNAAPHSDRVAAVIASNGYADLISAFELPPFFRSAPDEGVPIGQLSGWAETGQAAIGAFPADAARYVEMSPLFSAADLRVPALLIESDLERPRMGKLFGVLYRLNRDAALLTYYGEGHVLASPGNLRDLHAHILDWLARYLGPATRDPTLPVARPGLQDGGQQRGVGALAPEQAGRVEINLERRPVEDALGR</sequence>
<proteinExistence type="predicted"/>
<dbReference type="SUPFAM" id="SSF53474">
    <property type="entry name" value="alpha/beta-Hydrolases"/>
    <property type="match status" value="1"/>
</dbReference>
<dbReference type="Pfam" id="PF00326">
    <property type="entry name" value="Peptidase_S9"/>
    <property type="match status" value="1"/>
</dbReference>
<evidence type="ECO:0000313" key="3">
    <source>
        <dbReference type="EMBL" id="SPU53440.1"/>
    </source>
</evidence>
<dbReference type="InterPro" id="IPR001375">
    <property type="entry name" value="Peptidase_S9_cat"/>
</dbReference>
<feature type="domain" description="Peptidase S9 prolyl oligopeptidase catalytic" evidence="2">
    <location>
        <begin position="612"/>
        <end position="785"/>
    </location>
</feature>